<dbReference type="RefSeq" id="WP_111518645.1">
    <property type="nucleotide sequence ID" value="NZ_QKUB01000006.1"/>
</dbReference>
<evidence type="ECO:0000313" key="10">
    <source>
        <dbReference type="EMBL" id="PZV99850.1"/>
    </source>
</evidence>
<keyword evidence="5" id="KW-0472">Membrane</keyword>
<evidence type="ECO:0000256" key="3">
    <source>
        <dbReference type="ARBA" id="ARBA00022729"/>
    </source>
</evidence>
<keyword evidence="3 8" id="KW-0732">Signal</keyword>
<proteinExistence type="predicted"/>
<dbReference type="EMBL" id="QKUB01000006">
    <property type="protein sequence ID" value="PZV99850.1"/>
    <property type="molecule type" value="Genomic_DNA"/>
</dbReference>
<reference evidence="10 11" key="1">
    <citation type="submission" date="2018-06" db="EMBL/GenBank/DDBJ databases">
        <title>Genomic Encyclopedia of Archaeal and Bacterial Type Strains, Phase II (KMG-II): from individual species to whole genera.</title>
        <authorList>
            <person name="Goeker M."/>
        </authorList>
    </citation>
    <scope>NUCLEOTIDE SEQUENCE [LARGE SCALE GENOMIC DNA]</scope>
    <source>
        <strain evidence="10 11">ATCC 51348</strain>
    </source>
</reference>
<evidence type="ECO:0000256" key="1">
    <source>
        <dbReference type="ARBA" id="ARBA00004193"/>
    </source>
</evidence>
<dbReference type="PROSITE" id="PS51257">
    <property type="entry name" value="PROKAR_LIPOPROTEIN"/>
    <property type="match status" value="1"/>
</dbReference>
<dbReference type="InterPro" id="IPR003760">
    <property type="entry name" value="PnrA-like"/>
</dbReference>
<evidence type="ECO:0000256" key="8">
    <source>
        <dbReference type="SAM" id="SignalP"/>
    </source>
</evidence>
<comment type="caution">
    <text evidence="10">The sequence shown here is derived from an EMBL/GenBank/DDBJ whole genome shotgun (WGS) entry which is preliminary data.</text>
</comment>
<dbReference type="InterPro" id="IPR050957">
    <property type="entry name" value="BMP_lipoprotein"/>
</dbReference>
<evidence type="ECO:0000259" key="9">
    <source>
        <dbReference type="Pfam" id="PF02608"/>
    </source>
</evidence>
<dbReference type="NCBIfam" id="NF033817">
    <property type="entry name" value="Mplas_variab_LP"/>
    <property type="match status" value="1"/>
</dbReference>
<dbReference type="PIRSF" id="PIRSF032900">
    <property type="entry name" value="Mycoplasma_p48"/>
    <property type="match status" value="1"/>
</dbReference>
<feature type="signal peptide" evidence="8">
    <location>
        <begin position="1"/>
        <end position="21"/>
    </location>
</feature>
<organism evidence="10 11">
    <name type="scientific">Metamycoplasma auris</name>
    <dbReference type="NCBI Taxonomy" id="51363"/>
    <lineage>
        <taxon>Bacteria</taxon>
        <taxon>Bacillati</taxon>
        <taxon>Mycoplasmatota</taxon>
        <taxon>Mycoplasmoidales</taxon>
        <taxon>Metamycoplasmataceae</taxon>
        <taxon>Metamycoplasma</taxon>
    </lineage>
</organism>
<evidence type="ECO:0000256" key="6">
    <source>
        <dbReference type="ARBA" id="ARBA00023139"/>
    </source>
</evidence>
<feature type="chain" id="PRO_5015856782" evidence="8">
    <location>
        <begin position="22"/>
        <end position="439"/>
    </location>
</feature>
<dbReference type="InterPro" id="IPR049890">
    <property type="entry name" value="VlpA-F-like_signal"/>
</dbReference>
<dbReference type="AlphaFoldDB" id="A0A2W7G455"/>
<evidence type="ECO:0000256" key="7">
    <source>
        <dbReference type="ARBA" id="ARBA00023288"/>
    </source>
</evidence>
<dbReference type="OrthoDB" id="9769871at2"/>
<evidence type="ECO:0000256" key="4">
    <source>
        <dbReference type="ARBA" id="ARBA00022737"/>
    </source>
</evidence>
<dbReference type="Pfam" id="PF02608">
    <property type="entry name" value="Bmp"/>
    <property type="match status" value="1"/>
</dbReference>
<keyword evidence="11" id="KW-1185">Reference proteome</keyword>
<protein>
    <submittedName>
        <fullName evidence="10">Basic membrane lipoprotein Med (Substrate-binding protein (PBP1-ABC) superfamily)</fullName>
    </submittedName>
</protein>
<evidence type="ECO:0000313" key="11">
    <source>
        <dbReference type="Proteomes" id="UP000249646"/>
    </source>
</evidence>
<keyword evidence="2" id="KW-1003">Cell membrane</keyword>
<dbReference type="PANTHER" id="PTHR34296">
    <property type="entry name" value="TRANSCRIPTIONAL ACTIVATOR PROTEIN MED"/>
    <property type="match status" value="1"/>
</dbReference>
<dbReference type="Proteomes" id="UP000249646">
    <property type="component" value="Unassembled WGS sequence"/>
</dbReference>
<keyword evidence="4" id="KW-0677">Repeat</keyword>
<comment type="subcellular location">
    <subcellularLocation>
        <location evidence="1">Cell membrane</location>
        <topology evidence="1">Lipid-anchor</topology>
    </subcellularLocation>
</comment>
<gene>
    <name evidence="10" type="ORF">BCF89_1067</name>
</gene>
<dbReference type="GO" id="GO:0005886">
    <property type="term" value="C:plasma membrane"/>
    <property type="evidence" value="ECO:0007669"/>
    <property type="project" value="UniProtKB-SubCell"/>
</dbReference>
<dbReference type="PRINTS" id="PR01733">
    <property type="entry name" value="LIPPROTEIN48"/>
</dbReference>
<evidence type="ECO:0000256" key="5">
    <source>
        <dbReference type="ARBA" id="ARBA00023136"/>
    </source>
</evidence>
<keyword evidence="7 10" id="KW-0449">Lipoprotein</keyword>
<accession>A0A2W7G455</accession>
<evidence type="ECO:0000256" key="2">
    <source>
        <dbReference type="ARBA" id="ARBA00022475"/>
    </source>
</evidence>
<keyword evidence="6" id="KW-0564">Palmitate</keyword>
<dbReference type="Gene3D" id="3.40.50.2300">
    <property type="match status" value="2"/>
</dbReference>
<dbReference type="PANTHER" id="PTHR34296:SF2">
    <property type="entry name" value="ABC TRANSPORTER GUANOSINE-BINDING PROTEIN NUPN"/>
    <property type="match status" value="1"/>
</dbReference>
<dbReference type="InterPro" id="IPR008107">
    <property type="entry name" value="Mycoplasma_p48"/>
</dbReference>
<feature type="domain" description="ABC transporter substrate-binding protein PnrA-like" evidence="9">
    <location>
        <begin position="62"/>
        <end position="335"/>
    </location>
</feature>
<sequence>MKKLLWGLSVLSSVVTLPLIAASCGKGKYAHPKGPKVPVADVKLNDEYKLTEEEAKNFPYKMVMITDGGDINDKSFNQSPWEGILHFADLQNKLPLDKYGVIEVKNEKFDESYNNALNAGYNIWVLPGFHHKETIKAWIAKHKEEVKKNKIIFIGQDFTNDNKNGDNGFSIFQEFKTKEAAFAAGYATAEFLSNEEKKEDRTFGTFGGGTFPAVTDFNEGFMKGVWYWNNKNKVKNKNTYSVSNTIDLSSGFDVDTKMESVVKKVISLNPKVILPVAGPAAGVVLQNIVGSNRYMIGVDADQGFAAKPNEKHLIFTSIVKSLGQAAYDAVAQISKVKDTSKLKSSLGEFEFGKTDGKMYQGYDKNWVDITKTHITDPKKKELADKALEAGKEAFKSLDETHKNWLASSKMVLPTENTENSSIGLQELLNKLAVELYIKK</sequence>
<name>A0A2W7G455_9BACT</name>